<dbReference type="RefSeq" id="WP_006359069.1">
    <property type="nucleotide sequence ID" value="NZ_BACI01000061.1"/>
</dbReference>
<dbReference type="STRING" id="1027371.GOALK_061_00020"/>
<reference evidence="1 2" key="1">
    <citation type="submission" date="2011-05" db="EMBL/GenBank/DDBJ databases">
        <title>Whole genome shotgun sequence of Gordonia alkanivorans NBRC 16433.</title>
        <authorList>
            <person name="Hosoyama A."/>
            <person name="Nakamura S."/>
            <person name="Takarada H."/>
            <person name="Tsuchikane K."/>
            <person name="Yamazaki S."/>
            <person name="Fujita N."/>
        </authorList>
    </citation>
    <scope>NUCLEOTIDE SEQUENCE [LARGE SCALE GENOMIC DNA]</scope>
    <source>
        <strain evidence="1 2">NBRC 16433</strain>
    </source>
</reference>
<dbReference type="Proteomes" id="UP000003558">
    <property type="component" value="Unassembled WGS sequence"/>
</dbReference>
<gene>
    <name evidence="1" type="ORF">GOALK_061_00020</name>
</gene>
<evidence type="ECO:0000313" key="2">
    <source>
        <dbReference type="Proteomes" id="UP000003558"/>
    </source>
</evidence>
<evidence type="ECO:0000313" key="1">
    <source>
        <dbReference type="EMBL" id="GAA12946.1"/>
    </source>
</evidence>
<dbReference type="eggNOG" id="ENOG50326QB">
    <property type="taxonomic scope" value="Bacteria"/>
</dbReference>
<dbReference type="AlphaFoldDB" id="F9VWF7"/>
<sequence length="208" mass="23361">MDKWSGLPDLLSSFEYWSAVQTALADEGHLESAAPLYGHPYLDNGRLIIPRGPGMAEDSDGYTDYSIVEEPTLFSVRLSGRSRGTQIPETANAWFGTFDDVAKYFTARRVAAPTRSRVQPDRVESINTRWLDRGLAPGWDQVDEPDPGGFSPATRYFRSDQPERFYFTVNTDSATSFVLNLSWRELNSTFSEGLSGIERIPMPKFSDD</sequence>
<name>F9VWF7_9ACTN</name>
<dbReference type="EMBL" id="BACI01000061">
    <property type="protein sequence ID" value="GAA12946.1"/>
    <property type="molecule type" value="Genomic_DNA"/>
</dbReference>
<comment type="caution">
    <text evidence="1">The sequence shown here is derived from an EMBL/GenBank/DDBJ whole genome shotgun (WGS) entry which is preliminary data.</text>
</comment>
<proteinExistence type="predicted"/>
<protein>
    <submittedName>
        <fullName evidence="1">Uncharacterized protein</fullName>
    </submittedName>
</protein>
<organism evidence="1 2">
    <name type="scientific">Gordonia alkanivorans NBRC 16433</name>
    <dbReference type="NCBI Taxonomy" id="1027371"/>
    <lineage>
        <taxon>Bacteria</taxon>
        <taxon>Bacillati</taxon>
        <taxon>Actinomycetota</taxon>
        <taxon>Actinomycetes</taxon>
        <taxon>Mycobacteriales</taxon>
        <taxon>Gordoniaceae</taxon>
        <taxon>Gordonia</taxon>
    </lineage>
</organism>
<accession>F9VWF7</accession>